<dbReference type="AlphaFoldDB" id="G4T8P0"/>
<organism evidence="1 2">
    <name type="scientific">Serendipita indica (strain DSM 11827)</name>
    <name type="common">Root endophyte fungus</name>
    <name type="synonym">Piriformospora indica</name>
    <dbReference type="NCBI Taxonomy" id="1109443"/>
    <lineage>
        <taxon>Eukaryota</taxon>
        <taxon>Fungi</taxon>
        <taxon>Dikarya</taxon>
        <taxon>Basidiomycota</taxon>
        <taxon>Agaricomycotina</taxon>
        <taxon>Agaricomycetes</taxon>
        <taxon>Sebacinales</taxon>
        <taxon>Serendipitaceae</taxon>
        <taxon>Serendipita</taxon>
    </lineage>
</organism>
<protein>
    <submittedName>
        <fullName evidence="1">Uncharacterized protein</fullName>
    </submittedName>
</protein>
<dbReference type="HOGENOM" id="CLU_1283704_0_0_1"/>
<name>G4T8P0_SERID</name>
<keyword evidence="2" id="KW-1185">Reference proteome</keyword>
<accession>G4T8P0</accession>
<sequence>MAAMTMCDFDLRQRIQTSEFNEGRLLIQWINSLEVAERLADPGLAIAPSGTCIIQSQPWAIYRTPSVATNAMTASIFLAERNEADTFLTVAVKHPSYSQSLLPASCSISGHSRPLCPTLHVLTRYVTEHLAVIMRMSVSNDILRACAPTMRKMLAHHLVLAITRALATTAMISIRGPLLTAHPVSNQQLYRRDAWLEETFQGKLRHREVLFTYGF</sequence>
<dbReference type="Proteomes" id="UP000007148">
    <property type="component" value="Unassembled WGS sequence"/>
</dbReference>
<dbReference type="EMBL" id="CAFZ01000018">
    <property type="protein sequence ID" value="CCA67692.1"/>
    <property type="molecule type" value="Genomic_DNA"/>
</dbReference>
<reference evidence="1 2" key="1">
    <citation type="journal article" date="2011" name="PLoS Pathog.">
        <title>Endophytic Life Strategies Decoded by Genome and Transcriptome Analyses of the Mutualistic Root Symbiont Piriformospora indica.</title>
        <authorList>
            <person name="Zuccaro A."/>
            <person name="Lahrmann U."/>
            <person name="Guldener U."/>
            <person name="Langen G."/>
            <person name="Pfiffi S."/>
            <person name="Biedenkopf D."/>
            <person name="Wong P."/>
            <person name="Samans B."/>
            <person name="Grimm C."/>
            <person name="Basiewicz M."/>
            <person name="Murat C."/>
            <person name="Martin F."/>
            <person name="Kogel K.H."/>
        </authorList>
    </citation>
    <scope>NUCLEOTIDE SEQUENCE [LARGE SCALE GENOMIC DNA]</scope>
    <source>
        <strain evidence="1 2">DSM 11827</strain>
    </source>
</reference>
<dbReference type="InParanoid" id="G4T8P0"/>
<gene>
    <name evidence="1" type="ORF">PIIN_01519</name>
</gene>
<comment type="caution">
    <text evidence="1">The sequence shown here is derived from an EMBL/GenBank/DDBJ whole genome shotgun (WGS) entry which is preliminary data.</text>
</comment>
<proteinExistence type="predicted"/>
<dbReference type="OrthoDB" id="3193854at2759"/>
<evidence type="ECO:0000313" key="2">
    <source>
        <dbReference type="Proteomes" id="UP000007148"/>
    </source>
</evidence>
<evidence type="ECO:0000313" key="1">
    <source>
        <dbReference type="EMBL" id="CCA67692.1"/>
    </source>
</evidence>